<keyword evidence="1" id="KW-0812">Transmembrane</keyword>
<feature type="transmembrane region" description="Helical" evidence="1">
    <location>
        <begin position="123"/>
        <end position="143"/>
    </location>
</feature>
<organism evidence="2 3">
    <name type="scientific">Stichopus japonicus</name>
    <name type="common">Sea cucumber</name>
    <dbReference type="NCBI Taxonomy" id="307972"/>
    <lineage>
        <taxon>Eukaryota</taxon>
        <taxon>Metazoa</taxon>
        <taxon>Echinodermata</taxon>
        <taxon>Eleutherozoa</taxon>
        <taxon>Echinozoa</taxon>
        <taxon>Holothuroidea</taxon>
        <taxon>Aspidochirotacea</taxon>
        <taxon>Aspidochirotida</taxon>
        <taxon>Stichopodidae</taxon>
        <taxon>Apostichopus</taxon>
    </lineage>
</organism>
<evidence type="ECO:0000313" key="2">
    <source>
        <dbReference type="EMBL" id="PIK37429.1"/>
    </source>
</evidence>
<feature type="transmembrane region" description="Helical" evidence="1">
    <location>
        <begin position="178"/>
        <end position="196"/>
    </location>
</feature>
<dbReference type="AlphaFoldDB" id="A0A2G8JNY7"/>
<evidence type="ECO:0000256" key="1">
    <source>
        <dbReference type="SAM" id="Phobius"/>
    </source>
</evidence>
<gene>
    <name evidence="2" type="ORF">BSL78_25741</name>
</gene>
<keyword evidence="1" id="KW-1133">Transmembrane helix</keyword>
<proteinExistence type="predicted"/>
<evidence type="ECO:0000313" key="3">
    <source>
        <dbReference type="Proteomes" id="UP000230750"/>
    </source>
</evidence>
<sequence>MMFGSWTRDTDSVNLTTYTDAVDIAPVGKLTGVCRIRDAKARQSDCSILHRQALGYRVDQEIGNNEENDFKKCPLPLVVAPFFVLLVFLLPHKANQRIFLGAFVFLYLLLIWTSDVLKAEYVSFHRLSVGVTVAATFASLLSCKMNTAGTSNYHHGVDDGIQPKDSRCKRRLASMTDMMMFAASAVVLGIATAGLLT</sequence>
<name>A0A2G8JNY7_STIJA</name>
<accession>A0A2G8JNY7</accession>
<comment type="caution">
    <text evidence="2">The sequence shown here is derived from an EMBL/GenBank/DDBJ whole genome shotgun (WGS) entry which is preliminary data.</text>
</comment>
<keyword evidence="3" id="KW-1185">Reference proteome</keyword>
<dbReference type="EMBL" id="MRZV01001506">
    <property type="protein sequence ID" value="PIK37429.1"/>
    <property type="molecule type" value="Genomic_DNA"/>
</dbReference>
<feature type="transmembrane region" description="Helical" evidence="1">
    <location>
        <begin position="74"/>
        <end position="91"/>
    </location>
</feature>
<feature type="transmembrane region" description="Helical" evidence="1">
    <location>
        <begin position="98"/>
        <end position="117"/>
    </location>
</feature>
<dbReference type="Proteomes" id="UP000230750">
    <property type="component" value="Unassembled WGS sequence"/>
</dbReference>
<reference evidence="2 3" key="1">
    <citation type="journal article" date="2017" name="PLoS Biol.">
        <title>The sea cucumber genome provides insights into morphological evolution and visceral regeneration.</title>
        <authorList>
            <person name="Zhang X."/>
            <person name="Sun L."/>
            <person name="Yuan J."/>
            <person name="Sun Y."/>
            <person name="Gao Y."/>
            <person name="Zhang L."/>
            <person name="Li S."/>
            <person name="Dai H."/>
            <person name="Hamel J.F."/>
            <person name="Liu C."/>
            <person name="Yu Y."/>
            <person name="Liu S."/>
            <person name="Lin W."/>
            <person name="Guo K."/>
            <person name="Jin S."/>
            <person name="Xu P."/>
            <person name="Storey K.B."/>
            <person name="Huan P."/>
            <person name="Zhang T."/>
            <person name="Zhou Y."/>
            <person name="Zhang J."/>
            <person name="Lin C."/>
            <person name="Li X."/>
            <person name="Xing L."/>
            <person name="Huo D."/>
            <person name="Sun M."/>
            <person name="Wang L."/>
            <person name="Mercier A."/>
            <person name="Li F."/>
            <person name="Yang H."/>
            <person name="Xiang J."/>
        </authorList>
    </citation>
    <scope>NUCLEOTIDE SEQUENCE [LARGE SCALE GENOMIC DNA]</scope>
    <source>
        <strain evidence="2">Shaxun</strain>
        <tissue evidence="2">Muscle</tissue>
    </source>
</reference>
<protein>
    <submittedName>
        <fullName evidence="2">Uncharacterized protein</fullName>
    </submittedName>
</protein>
<keyword evidence="1" id="KW-0472">Membrane</keyword>